<organism evidence="1 2">
    <name type="scientific">Mauremys mutica</name>
    <name type="common">yellowpond turtle</name>
    <dbReference type="NCBI Taxonomy" id="74926"/>
    <lineage>
        <taxon>Eukaryota</taxon>
        <taxon>Metazoa</taxon>
        <taxon>Chordata</taxon>
        <taxon>Craniata</taxon>
        <taxon>Vertebrata</taxon>
        <taxon>Euteleostomi</taxon>
        <taxon>Archelosauria</taxon>
        <taxon>Testudinata</taxon>
        <taxon>Testudines</taxon>
        <taxon>Cryptodira</taxon>
        <taxon>Durocryptodira</taxon>
        <taxon>Testudinoidea</taxon>
        <taxon>Geoemydidae</taxon>
        <taxon>Geoemydinae</taxon>
        <taxon>Mauremys</taxon>
    </lineage>
</organism>
<dbReference type="EMBL" id="JAHDVG010000564">
    <property type="protein sequence ID" value="KAH1164760.1"/>
    <property type="molecule type" value="Genomic_DNA"/>
</dbReference>
<evidence type="ECO:0000313" key="1">
    <source>
        <dbReference type="EMBL" id="KAH1164760.1"/>
    </source>
</evidence>
<gene>
    <name evidence="1" type="ORF">KIL84_004995</name>
</gene>
<name>A0A9D4AQQ2_9SAUR</name>
<evidence type="ECO:0000313" key="2">
    <source>
        <dbReference type="Proteomes" id="UP000827986"/>
    </source>
</evidence>
<keyword evidence="2" id="KW-1185">Reference proteome</keyword>
<proteinExistence type="predicted"/>
<feature type="non-terminal residue" evidence="1">
    <location>
        <position position="68"/>
    </location>
</feature>
<comment type="caution">
    <text evidence="1">The sequence shown here is derived from an EMBL/GenBank/DDBJ whole genome shotgun (WGS) entry which is preliminary data.</text>
</comment>
<dbReference type="AlphaFoldDB" id="A0A9D4AQQ2"/>
<accession>A0A9D4AQQ2</accession>
<dbReference type="Proteomes" id="UP000827986">
    <property type="component" value="Unassembled WGS sequence"/>
</dbReference>
<protein>
    <submittedName>
        <fullName evidence="1">Uncharacterized protein</fullName>
    </submittedName>
</protein>
<sequence>MAAENPLESLQEEAPRPICLQYFTEAVTAVQAETVQRRNVRPNRQLGNMVEIANWLSFQAAKGAGGNR</sequence>
<reference evidence="1" key="1">
    <citation type="submission" date="2021-09" db="EMBL/GenBank/DDBJ databases">
        <title>The genome of Mauremys mutica provides insights into the evolution of semi-aquatic lifestyle.</title>
        <authorList>
            <person name="Gong S."/>
            <person name="Gao Y."/>
        </authorList>
    </citation>
    <scope>NUCLEOTIDE SEQUENCE</scope>
    <source>
        <strain evidence="1">MM-2020</strain>
        <tissue evidence="1">Muscle</tissue>
    </source>
</reference>